<accession>A0ABD7Z3Y9</accession>
<protein>
    <recommendedName>
        <fullName evidence="3">Immunity protein 45 domain-containing protein</fullName>
    </recommendedName>
</protein>
<reference evidence="1 2" key="1">
    <citation type="submission" date="2023-08" db="EMBL/GenBank/DDBJ databases">
        <title>Complete genome sequences of 12 bacterial strains from the honey bee gut, resolved with long-read nanopore sequencing.</title>
        <authorList>
            <person name="Kwong W.K."/>
            <person name="Acheampong S."/>
            <person name="Polat M.F."/>
        </authorList>
    </citation>
    <scope>NUCLEOTIDE SEQUENCE [LARGE SCALE GENOMIC DNA]</scope>
    <source>
        <strain evidence="2">wkB9</strain>
    </source>
</reference>
<gene>
    <name evidence="1" type="ORF">RAM05_10935</name>
</gene>
<evidence type="ECO:0000313" key="1">
    <source>
        <dbReference type="EMBL" id="WLS98339.1"/>
    </source>
</evidence>
<dbReference type="RefSeq" id="WP_025331439.1">
    <property type="nucleotide sequence ID" value="NZ_CP132375.1"/>
</dbReference>
<dbReference type="EMBL" id="CP132375">
    <property type="protein sequence ID" value="WLS98339.1"/>
    <property type="molecule type" value="Genomic_DNA"/>
</dbReference>
<name>A0ABD7Z3Y9_9NEIS</name>
<dbReference type="GeneID" id="32536568"/>
<dbReference type="Proteomes" id="UP001229773">
    <property type="component" value="Chromosome"/>
</dbReference>
<organism evidence="1 2">
    <name type="scientific">Snodgrassella alvi</name>
    <dbReference type="NCBI Taxonomy" id="1196083"/>
    <lineage>
        <taxon>Bacteria</taxon>
        <taxon>Pseudomonadati</taxon>
        <taxon>Pseudomonadota</taxon>
        <taxon>Betaproteobacteria</taxon>
        <taxon>Neisseriales</taxon>
        <taxon>Neisseriaceae</taxon>
        <taxon>Snodgrassella</taxon>
    </lineage>
</organism>
<sequence>MLEVTEWSEEQIKYPVGRRDPESGFIVLFFSKNHGVVISTTERAGFNVGEISHDWVSCANSKDWEPVDITITG</sequence>
<evidence type="ECO:0000313" key="2">
    <source>
        <dbReference type="Proteomes" id="UP001229773"/>
    </source>
</evidence>
<evidence type="ECO:0008006" key="3">
    <source>
        <dbReference type="Google" id="ProtNLM"/>
    </source>
</evidence>
<proteinExistence type="predicted"/>
<dbReference type="AlphaFoldDB" id="A0ABD7Z3Y9"/>